<keyword evidence="8" id="KW-1185">Reference proteome</keyword>
<name>A0A443IC54_9GAMM</name>
<dbReference type="FunFam" id="3.40.1160.10:FF:000007">
    <property type="entry name" value="Carbamate kinase"/>
    <property type="match status" value="1"/>
</dbReference>
<dbReference type="Proteomes" id="UP000288794">
    <property type="component" value="Unassembled WGS sequence"/>
</dbReference>
<dbReference type="InterPro" id="IPR003964">
    <property type="entry name" value="Carb_kinase"/>
</dbReference>
<evidence type="ECO:0000256" key="2">
    <source>
        <dbReference type="ARBA" id="ARBA00022679"/>
    </source>
</evidence>
<comment type="similarity">
    <text evidence="1 5">Belongs to the carbamate kinase family.</text>
</comment>
<accession>A0A443IC54</accession>
<dbReference type="CDD" id="cd04235">
    <property type="entry name" value="AAK_CK"/>
    <property type="match status" value="1"/>
</dbReference>
<reference evidence="7 8" key="1">
    <citation type="submission" date="2014-04" db="EMBL/GenBank/DDBJ databases">
        <title>Draft genome sequence of Pantoea beijingensis strain LMG 27579, an emerging pathogen to Pleurotus eryngii with potential industrial application.</title>
        <authorList>
            <person name="Xu F."/>
            <person name="Liu Y."/>
            <person name="Wang S."/>
            <person name="Yin Y."/>
            <person name="Ma Y."/>
            <person name="Zhao S."/>
            <person name="Rong C."/>
        </authorList>
    </citation>
    <scope>NUCLEOTIDE SEQUENCE [LARGE SCALE GENOMIC DNA]</scope>
    <source>
        <strain evidence="7 8">LMG 27579</strain>
    </source>
</reference>
<dbReference type="AlphaFoldDB" id="A0A443IC54"/>
<comment type="caution">
    <text evidence="7">The sequence shown here is derived from an EMBL/GenBank/DDBJ whole genome shotgun (WGS) entry which is preliminary data.</text>
</comment>
<evidence type="ECO:0000256" key="3">
    <source>
        <dbReference type="ARBA" id="ARBA00022777"/>
    </source>
</evidence>
<keyword evidence="3 5" id="KW-0418">Kinase</keyword>
<dbReference type="SUPFAM" id="SSF53633">
    <property type="entry name" value="Carbamate kinase-like"/>
    <property type="match status" value="1"/>
</dbReference>
<evidence type="ECO:0000256" key="5">
    <source>
        <dbReference type="PIRNR" id="PIRNR000723"/>
    </source>
</evidence>
<dbReference type="NCBIfam" id="NF009008">
    <property type="entry name" value="PRK12354.1"/>
    <property type="match status" value="1"/>
</dbReference>
<dbReference type="PANTHER" id="PTHR30409">
    <property type="entry name" value="CARBAMATE KINASE"/>
    <property type="match status" value="1"/>
</dbReference>
<dbReference type="InterPro" id="IPR001048">
    <property type="entry name" value="Asp/Glu/Uridylate_kinase"/>
</dbReference>
<evidence type="ECO:0000313" key="7">
    <source>
        <dbReference type="EMBL" id="RWR01466.1"/>
    </source>
</evidence>
<evidence type="ECO:0000256" key="4">
    <source>
        <dbReference type="NCBIfam" id="TIGR00746"/>
    </source>
</evidence>
<organism evidence="7 8">
    <name type="scientific">[Pantoea] beijingensis</name>
    <dbReference type="NCBI Taxonomy" id="1324864"/>
    <lineage>
        <taxon>Bacteria</taxon>
        <taxon>Pseudomonadati</taxon>
        <taxon>Pseudomonadota</taxon>
        <taxon>Gammaproteobacteria</taxon>
        <taxon>Enterobacterales</taxon>
        <taxon>Erwiniaceae</taxon>
        <taxon>Erwinia</taxon>
    </lineage>
</organism>
<feature type="domain" description="Aspartate/glutamate/uridylate kinase" evidence="6">
    <location>
        <begin position="5"/>
        <end position="276"/>
    </location>
</feature>
<evidence type="ECO:0000256" key="1">
    <source>
        <dbReference type="ARBA" id="ARBA00011066"/>
    </source>
</evidence>
<evidence type="ECO:0000313" key="8">
    <source>
        <dbReference type="Proteomes" id="UP000288794"/>
    </source>
</evidence>
<dbReference type="NCBIfam" id="TIGR00746">
    <property type="entry name" value="arcC"/>
    <property type="match status" value="1"/>
</dbReference>
<dbReference type="GO" id="GO:0019546">
    <property type="term" value="P:L-arginine deiminase pathway"/>
    <property type="evidence" value="ECO:0007669"/>
    <property type="project" value="TreeGrafter"/>
</dbReference>
<evidence type="ECO:0000259" key="6">
    <source>
        <dbReference type="Pfam" id="PF00696"/>
    </source>
</evidence>
<dbReference type="PRINTS" id="PR01469">
    <property type="entry name" value="CARBMTKINASE"/>
</dbReference>
<dbReference type="PANTHER" id="PTHR30409:SF1">
    <property type="entry name" value="CARBAMATE KINASE-RELATED"/>
    <property type="match status" value="1"/>
</dbReference>
<dbReference type="GO" id="GO:0008804">
    <property type="term" value="F:carbamate kinase activity"/>
    <property type="evidence" value="ECO:0007669"/>
    <property type="project" value="UniProtKB-UniRule"/>
</dbReference>
<dbReference type="EMBL" id="JMEE01000036">
    <property type="protein sequence ID" value="RWR01466.1"/>
    <property type="molecule type" value="Genomic_DNA"/>
</dbReference>
<dbReference type="Pfam" id="PF00696">
    <property type="entry name" value="AA_kinase"/>
    <property type="match status" value="1"/>
</dbReference>
<proteinExistence type="inferred from homology"/>
<dbReference type="GO" id="GO:0005829">
    <property type="term" value="C:cytosol"/>
    <property type="evidence" value="ECO:0007669"/>
    <property type="project" value="TreeGrafter"/>
</dbReference>
<dbReference type="PIRSF" id="PIRSF000723">
    <property type="entry name" value="Carbamate_kin"/>
    <property type="match status" value="1"/>
</dbReference>
<dbReference type="RefSeq" id="WP_128178552.1">
    <property type="nucleotide sequence ID" value="NZ_CP071409.1"/>
</dbReference>
<dbReference type="InterPro" id="IPR036393">
    <property type="entry name" value="AceGlu_kinase-like_sf"/>
</dbReference>
<dbReference type="Gene3D" id="3.40.1160.10">
    <property type="entry name" value="Acetylglutamate kinase-like"/>
    <property type="match status" value="1"/>
</dbReference>
<gene>
    <name evidence="7" type="ORF">ED28_13310</name>
</gene>
<sequence length="310" mass="33532">MTKPLLVIALGGNALLKRKEPLEANIQYRNVQQAAQMIATLATQWRIIVVHGNGPQVGLLALQNSAYEAVSPYPLDVLVAETQGMIGYMLQQALNNLLPQHPITTLLTQVEINRQDPAFLNPTKYIGPLYPVDRGREVGEQMGWTMKLDGQHMRRVVPSPQPLRIIENDAIMTLLKEDHLIICNGGGGIPVERDAAGMLMGVQAVIDKDLSAALLARQIKADALLILTDADAVYRDWGTAAQQALTQVTPNDLQEMTFDAGSMGPKITAACDFVTHCHGIAGIGSLEDASNILSGGKGTRICPNLNHPLI</sequence>
<keyword evidence="2 5" id="KW-0808">Transferase</keyword>
<protein>
    <recommendedName>
        <fullName evidence="4 5">Carbamate kinase</fullName>
    </recommendedName>
</protein>